<dbReference type="PIRSF" id="PIRSF003107">
    <property type="entry name" value="PhoU"/>
    <property type="match status" value="1"/>
</dbReference>
<keyword evidence="2" id="KW-0592">Phosphate transport</keyword>
<gene>
    <name evidence="4" type="primary">phoU</name>
    <name evidence="4" type="ORF">MTR62_14945</name>
</gene>
<dbReference type="PANTHER" id="PTHR42930:SF3">
    <property type="entry name" value="PHOSPHATE-SPECIFIC TRANSPORT SYSTEM ACCESSORY PROTEIN PHOU"/>
    <property type="match status" value="1"/>
</dbReference>
<feature type="domain" description="PhoU" evidence="3">
    <location>
        <begin position="22"/>
        <end position="110"/>
    </location>
</feature>
<keyword evidence="2" id="KW-0813">Transport</keyword>
<dbReference type="InterPro" id="IPR028366">
    <property type="entry name" value="PhoU"/>
</dbReference>
<keyword evidence="5" id="KW-1185">Reference proteome</keyword>
<evidence type="ECO:0000256" key="1">
    <source>
        <dbReference type="ARBA" id="ARBA00008107"/>
    </source>
</evidence>
<reference evidence="4" key="1">
    <citation type="submission" date="2022-03" db="EMBL/GenBank/DDBJ databases">
        <title>Identification of a novel bacterium isolated from mangrove sediments.</title>
        <authorList>
            <person name="Pan X."/>
        </authorList>
    </citation>
    <scope>NUCLEOTIDE SEQUENCE</scope>
    <source>
        <strain evidence="4">B1949</strain>
    </source>
</reference>
<comment type="similarity">
    <text evidence="1 2">Belongs to the PhoU family.</text>
</comment>
<organism evidence="4 5">
    <name type="scientific">Novosphingobium organovorum</name>
    <dbReference type="NCBI Taxonomy" id="2930092"/>
    <lineage>
        <taxon>Bacteria</taxon>
        <taxon>Pseudomonadati</taxon>
        <taxon>Pseudomonadota</taxon>
        <taxon>Alphaproteobacteria</taxon>
        <taxon>Sphingomonadales</taxon>
        <taxon>Sphingomonadaceae</taxon>
        <taxon>Novosphingobium</taxon>
    </lineage>
</organism>
<dbReference type="PANTHER" id="PTHR42930">
    <property type="entry name" value="PHOSPHATE-SPECIFIC TRANSPORT SYSTEM ACCESSORY PROTEIN PHOU"/>
    <property type="match status" value="1"/>
</dbReference>
<dbReference type="NCBIfam" id="TIGR02135">
    <property type="entry name" value="phoU_full"/>
    <property type="match status" value="1"/>
</dbReference>
<keyword evidence="2" id="KW-0963">Cytoplasm</keyword>
<dbReference type="EMBL" id="JALHLF010000070">
    <property type="protein sequence ID" value="MCJ2183982.1"/>
    <property type="molecule type" value="Genomic_DNA"/>
</dbReference>
<dbReference type="InterPro" id="IPR026022">
    <property type="entry name" value="PhoU_dom"/>
</dbReference>
<evidence type="ECO:0000259" key="3">
    <source>
        <dbReference type="Pfam" id="PF01895"/>
    </source>
</evidence>
<name>A0ABT0BG00_9SPHN</name>
<dbReference type="SUPFAM" id="SSF109755">
    <property type="entry name" value="PhoU-like"/>
    <property type="match status" value="1"/>
</dbReference>
<comment type="caution">
    <text evidence="4">The sequence shown here is derived from an EMBL/GenBank/DDBJ whole genome shotgun (WGS) entry which is preliminary data.</text>
</comment>
<comment type="subunit">
    <text evidence="2">Homodimer.</text>
</comment>
<sequence length="236" mass="25878">MTSTPHTLKAFDEEQNALRALIRRMGEHAQRALDDALRCLLEHDAEGAARIVARDHQLDDMEAQAETHVVQIIARRAPMADDLRDLIAAHKIAGTVERIGDYAKNIAKRVPMLEPVGEAASPSPLPVSLLPEMGRVAGAQVHDALEAFITRDATLAAQVCASDRVVDDYYTAMLRSLLTCMMEAPQNIAPATHLLFVARNIERIGDHATNLAEMVYFAATGQRLGERVRGEDGVRL</sequence>
<evidence type="ECO:0000256" key="2">
    <source>
        <dbReference type="PIRNR" id="PIRNR003107"/>
    </source>
</evidence>
<dbReference type="Gene3D" id="1.20.58.220">
    <property type="entry name" value="Phosphate transport system protein phou homolog 2, domain 2"/>
    <property type="match status" value="1"/>
</dbReference>
<proteinExistence type="inferred from homology"/>
<feature type="domain" description="PhoU" evidence="3">
    <location>
        <begin position="131"/>
        <end position="215"/>
    </location>
</feature>
<evidence type="ECO:0000313" key="4">
    <source>
        <dbReference type="EMBL" id="MCJ2183982.1"/>
    </source>
</evidence>
<dbReference type="RefSeq" id="WP_244022355.1">
    <property type="nucleotide sequence ID" value="NZ_JALHLF010000070.1"/>
</dbReference>
<dbReference type="Pfam" id="PF01895">
    <property type="entry name" value="PhoU"/>
    <property type="match status" value="2"/>
</dbReference>
<evidence type="ECO:0000313" key="5">
    <source>
        <dbReference type="Proteomes" id="UP001162881"/>
    </source>
</evidence>
<dbReference type="Proteomes" id="UP001162881">
    <property type="component" value="Unassembled WGS sequence"/>
</dbReference>
<accession>A0ABT0BG00</accession>
<dbReference type="InterPro" id="IPR038078">
    <property type="entry name" value="PhoU-like_sf"/>
</dbReference>
<comment type="subcellular location">
    <subcellularLocation>
        <location evidence="2">Cytoplasm</location>
    </subcellularLocation>
</comment>
<protein>
    <recommendedName>
        <fullName evidence="2">Phosphate-specific transport system accessory protein PhoU</fullName>
    </recommendedName>
</protein>
<comment type="function">
    <text evidence="2">Plays a role in the regulation of phosphate uptake.</text>
</comment>